<evidence type="ECO:0000313" key="3">
    <source>
        <dbReference type="Proteomes" id="UP001501442"/>
    </source>
</evidence>
<sequence>MSDSGESKRCPDCGQLKSASEFGSNKRMADGLARYCKECFRARSKASYRKRMDAQGKAVRDRPDVPDGSKYCPRCGEIKSLFEFGSNRAEKCGRAAYCKPCHNSVMAEQKIKQHGSTRNYHLKRRYGLTEQEVEALSRKHGELCLICLHRRSLHVDHDHATGEVRGLLCFSCNGALGQFKDDAAVMRRAVDYLEGRLVEPYRPEARTRGRSRGGSKSHRHYHLTGRYGIGADEVDRMIDRQGGLCLICRTAATAHIDHDHVTGVVRGVLCGDCNSGMGQLRDDPWVVRRAIEYLTGGLSGLSLTGDGGYEVAVVRPRRSEGVVDPGWELGRACTDDLALLHAMAEGDSEDPWETDVMVASAEPSESRFPPLDLRDPGFPDLEALPREPLGPPEYVLTSAH</sequence>
<dbReference type="EMBL" id="BAABHK010000012">
    <property type="protein sequence ID" value="GAA4633665.1"/>
    <property type="molecule type" value="Genomic_DNA"/>
</dbReference>
<dbReference type="SUPFAM" id="SSF54060">
    <property type="entry name" value="His-Me finger endonucleases"/>
    <property type="match status" value="2"/>
</dbReference>
<evidence type="ECO:0000313" key="2">
    <source>
        <dbReference type="EMBL" id="GAA4633665.1"/>
    </source>
</evidence>
<dbReference type="InterPro" id="IPR044925">
    <property type="entry name" value="His-Me_finger_sf"/>
</dbReference>
<evidence type="ECO:0008006" key="4">
    <source>
        <dbReference type="Google" id="ProtNLM"/>
    </source>
</evidence>
<dbReference type="Pfam" id="PF02945">
    <property type="entry name" value="Endonuclease_7"/>
    <property type="match status" value="2"/>
</dbReference>
<proteinExistence type="predicted"/>
<evidence type="ECO:0000256" key="1">
    <source>
        <dbReference type="SAM" id="MobiDB-lite"/>
    </source>
</evidence>
<dbReference type="InterPro" id="IPR038563">
    <property type="entry name" value="Endonuclease_7_sf"/>
</dbReference>
<reference evidence="3" key="1">
    <citation type="journal article" date="2019" name="Int. J. Syst. Evol. Microbiol.">
        <title>The Global Catalogue of Microorganisms (GCM) 10K type strain sequencing project: providing services to taxonomists for standard genome sequencing and annotation.</title>
        <authorList>
            <consortium name="The Broad Institute Genomics Platform"/>
            <consortium name="The Broad Institute Genome Sequencing Center for Infectious Disease"/>
            <person name="Wu L."/>
            <person name="Ma J."/>
        </authorList>
    </citation>
    <scope>NUCLEOTIDE SEQUENCE [LARGE SCALE GENOMIC DNA]</scope>
    <source>
        <strain evidence="3">JCM 17939</strain>
    </source>
</reference>
<protein>
    <recommendedName>
        <fullName evidence="4">Recombination endonuclease VII</fullName>
    </recommendedName>
</protein>
<gene>
    <name evidence="2" type="ORF">GCM10023196_072100</name>
</gene>
<organism evidence="2 3">
    <name type="scientific">Actinoallomurus vinaceus</name>
    <dbReference type="NCBI Taxonomy" id="1080074"/>
    <lineage>
        <taxon>Bacteria</taxon>
        <taxon>Bacillati</taxon>
        <taxon>Actinomycetota</taxon>
        <taxon>Actinomycetes</taxon>
        <taxon>Streptosporangiales</taxon>
        <taxon>Thermomonosporaceae</taxon>
        <taxon>Actinoallomurus</taxon>
    </lineage>
</organism>
<feature type="region of interest" description="Disordered" evidence="1">
    <location>
        <begin position="1"/>
        <end position="25"/>
    </location>
</feature>
<dbReference type="Gene3D" id="3.40.1800.10">
    <property type="entry name" value="His-Me finger endonucleases"/>
    <property type="match status" value="2"/>
</dbReference>
<dbReference type="Proteomes" id="UP001501442">
    <property type="component" value="Unassembled WGS sequence"/>
</dbReference>
<name>A0ABP8UKK0_9ACTN</name>
<feature type="compositionally biased region" description="Basic and acidic residues" evidence="1">
    <location>
        <begin position="1"/>
        <end position="11"/>
    </location>
</feature>
<feature type="region of interest" description="Disordered" evidence="1">
    <location>
        <begin position="361"/>
        <end position="400"/>
    </location>
</feature>
<accession>A0ABP8UKK0</accession>
<comment type="caution">
    <text evidence="2">The sequence shown here is derived from an EMBL/GenBank/DDBJ whole genome shotgun (WGS) entry which is preliminary data.</text>
</comment>
<keyword evidence="3" id="KW-1185">Reference proteome</keyword>
<dbReference type="InterPro" id="IPR004211">
    <property type="entry name" value="Endonuclease_7"/>
</dbReference>